<dbReference type="PANTHER" id="PTHR42711:SF5">
    <property type="entry name" value="ABC TRANSPORTER ATP-BINDING PROTEIN NATA"/>
    <property type="match status" value="1"/>
</dbReference>
<feature type="domain" description="ABC transporter" evidence="5">
    <location>
        <begin position="5"/>
        <end position="241"/>
    </location>
</feature>
<evidence type="ECO:0000313" key="6">
    <source>
        <dbReference type="EMBL" id="KAB3533438.1"/>
    </source>
</evidence>
<dbReference type="GO" id="GO:0005524">
    <property type="term" value="F:ATP binding"/>
    <property type="evidence" value="ECO:0007669"/>
    <property type="project" value="UniProtKB-KW"/>
</dbReference>
<name>A0A833HRI1_9FIRM</name>
<dbReference type="Gene3D" id="3.40.50.300">
    <property type="entry name" value="P-loop containing nucleotide triphosphate hydrolases"/>
    <property type="match status" value="1"/>
</dbReference>
<gene>
    <name evidence="6" type="ORF">F8153_00550</name>
</gene>
<proteinExistence type="inferred from homology"/>
<dbReference type="OrthoDB" id="9804819at2"/>
<organism evidence="6 7">
    <name type="scientific">Alkaliphilus serpentinus</name>
    <dbReference type="NCBI Taxonomy" id="1482731"/>
    <lineage>
        <taxon>Bacteria</taxon>
        <taxon>Bacillati</taxon>
        <taxon>Bacillota</taxon>
        <taxon>Clostridia</taxon>
        <taxon>Peptostreptococcales</taxon>
        <taxon>Natronincolaceae</taxon>
        <taxon>Alkaliphilus</taxon>
    </lineage>
</organism>
<evidence type="ECO:0000259" key="5">
    <source>
        <dbReference type="PROSITE" id="PS50893"/>
    </source>
</evidence>
<dbReference type="Pfam" id="PF00005">
    <property type="entry name" value="ABC_tran"/>
    <property type="match status" value="1"/>
</dbReference>
<dbReference type="RefSeq" id="WP_151864397.1">
    <property type="nucleotide sequence ID" value="NZ_WBZB01000003.1"/>
</dbReference>
<dbReference type="AlphaFoldDB" id="A0A833HRI1"/>
<evidence type="ECO:0000256" key="2">
    <source>
        <dbReference type="ARBA" id="ARBA00022448"/>
    </source>
</evidence>
<dbReference type="GO" id="GO:0016887">
    <property type="term" value="F:ATP hydrolysis activity"/>
    <property type="evidence" value="ECO:0007669"/>
    <property type="project" value="InterPro"/>
</dbReference>
<dbReference type="CDD" id="cd03230">
    <property type="entry name" value="ABC_DR_subfamily_A"/>
    <property type="match status" value="1"/>
</dbReference>
<dbReference type="InterPro" id="IPR027417">
    <property type="entry name" value="P-loop_NTPase"/>
</dbReference>
<comment type="similarity">
    <text evidence="1">Belongs to the ABC transporter superfamily.</text>
</comment>
<dbReference type="InterPro" id="IPR003593">
    <property type="entry name" value="AAA+_ATPase"/>
</dbReference>
<dbReference type="PROSITE" id="PS50893">
    <property type="entry name" value="ABC_TRANSPORTER_2"/>
    <property type="match status" value="1"/>
</dbReference>
<dbReference type="Proteomes" id="UP000465601">
    <property type="component" value="Unassembled WGS sequence"/>
</dbReference>
<evidence type="ECO:0000256" key="1">
    <source>
        <dbReference type="ARBA" id="ARBA00005417"/>
    </source>
</evidence>
<keyword evidence="2" id="KW-0813">Transport</keyword>
<dbReference type="SMART" id="SM00382">
    <property type="entry name" value="AAA"/>
    <property type="match status" value="1"/>
</dbReference>
<dbReference type="SUPFAM" id="SSF52540">
    <property type="entry name" value="P-loop containing nucleoside triphosphate hydrolases"/>
    <property type="match status" value="1"/>
</dbReference>
<reference evidence="6 7" key="1">
    <citation type="submission" date="2019-10" db="EMBL/GenBank/DDBJ databases">
        <title>Alkaliphilus serpentinus sp. nov. and Alkaliphilus pronyensis sp. nov., two novel anaerobic alkaliphilic species isolated from the serpentinized-hosted hydrothermal field of the Prony Bay (New Caledonia).</title>
        <authorList>
            <person name="Postec A."/>
        </authorList>
    </citation>
    <scope>NUCLEOTIDE SEQUENCE [LARGE SCALE GENOMIC DNA]</scope>
    <source>
        <strain evidence="6 7">LacT</strain>
    </source>
</reference>
<dbReference type="EMBL" id="WBZB01000003">
    <property type="protein sequence ID" value="KAB3533438.1"/>
    <property type="molecule type" value="Genomic_DNA"/>
</dbReference>
<keyword evidence="3" id="KW-0547">Nucleotide-binding</keyword>
<evidence type="ECO:0000256" key="3">
    <source>
        <dbReference type="ARBA" id="ARBA00022741"/>
    </source>
</evidence>
<protein>
    <submittedName>
        <fullName evidence="6">ABC transporter ATP-binding protein</fullName>
    </submittedName>
</protein>
<sequence>MKEILQISNLEKVYSNGSFVKKAVDNISFSVNTGEIFGLLGPNGAGKTSIIKCICGLLDYEGGDVLVNGYSMKSKRRKGLKYISAVLEGNRNIYWRMTVDENLDFFSGINGMSRSSIKDRKEYLLQQFQLQEQRNQVVNKLSRGMKQKVAIAISLITNKDIVLLDEPTLGLDVAMSHEMRKLLRSVAKEEGKTILLSTHDMNVVEETCDRLVIINEGQIIAKDTVSNLKTVFNNDIYQISYIGVINNSLMSGMEKIVVKLEIKEGEDHSKMIIHLHEATELFRIFEMIKEAPIKLISIDRVTKNLEGIFLDLLKEAGTHEVF</sequence>
<dbReference type="InterPro" id="IPR050763">
    <property type="entry name" value="ABC_transporter_ATP-binding"/>
</dbReference>
<keyword evidence="4 6" id="KW-0067">ATP-binding</keyword>
<accession>A0A833HRI1</accession>
<keyword evidence="7" id="KW-1185">Reference proteome</keyword>
<comment type="caution">
    <text evidence="6">The sequence shown here is derived from an EMBL/GenBank/DDBJ whole genome shotgun (WGS) entry which is preliminary data.</text>
</comment>
<evidence type="ECO:0000313" key="7">
    <source>
        <dbReference type="Proteomes" id="UP000465601"/>
    </source>
</evidence>
<dbReference type="PANTHER" id="PTHR42711">
    <property type="entry name" value="ABC TRANSPORTER ATP-BINDING PROTEIN"/>
    <property type="match status" value="1"/>
</dbReference>
<dbReference type="InterPro" id="IPR003439">
    <property type="entry name" value="ABC_transporter-like_ATP-bd"/>
</dbReference>
<evidence type="ECO:0000256" key="4">
    <source>
        <dbReference type="ARBA" id="ARBA00022840"/>
    </source>
</evidence>